<name>A0AAV4HU62_9GAST</name>
<feature type="region of interest" description="Disordered" evidence="1">
    <location>
        <begin position="1"/>
        <end position="32"/>
    </location>
</feature>
<dbReference type="Proteomes" id="UP000762676">
    <property type="component" value="Unassembled WGS sequence"/>
</dbReference>
<dbReference type="EMBL" id="BMAT01009165">
    <property type="protein sequence ID" value="GFS00066.1"/>
    <property type="molecule type" value="Genomic_DNA"/>
</dbReference>
<evidence type="ECO:0000256" key="1">
    <source>
        <dbReference type="SAM" id="MobiDB-lite"/>
    </source>
</evidence>
<proteinExistence type="predicted"/>
<protein>
    <submittedName>
        <fullName evidence="2">Amine oxidase</fullName>
    </submittedName>
</protein>
<feature type="compositionally biased region" description="Low complexity" evidence="1">
    <location>
        <begin position="10"/>
        <end position="21"/>
    </location>
</feature>
<dbReference type="PANTHER" id="PTHR31424">
    <property type="entry name" value="PROTEIN CBG23806"/>
    <property type="match status" value="1"/>
</dbReference>
<dbReference type="PANTHER" id="PTHR31424:SF6">
    <property type="match status" value="1"/>
</dbReference>
<accession>A0AAV4HU62</accession>
<organism evidence="2 3">
    <name type="scientific">Elysia marginata</name>
    <dbReference type="NCBI Taxonomy" id="1093978"/>
    <lineage>
        <taxon>Eukaryota</taxon>
        <taxon>Metazoa</taxon>
        <taxon>Spiralia</taxon>
        <taxon>Lophotrochozoa</taxon>
        <taxon>Mollusca</taxon>
        <taxon>Gastropoda</taxon>
        <taxon>Heterobranchia</taxon>
        <taxon>Euthyneura</taxon>
        <taxon>Panpulmonata</taxon>
        <taxon>Sacoglossa</taxon>
        <taxon>Placobranchoidea</taxon>
        <taxon>Plakobranchidae</taxon>
        <taxon>Elysia</taxon>
    </lineage>
</organism>
<sequence length="184" mass="20291">MKITNYRKPSASTARSASTSTKRQRSQQIETAREIVVGTSKPSLHSQQTHKLNRLSKPVCREVIKDTGLESTVHIDEHKSLAIKVNVGLTYSQQREIKRVLKGCGVTVAHEGAERKVASELVGDDVTVTEMLFADDDDVVEKVTKLLESQRDSLTWHDGAIPGNEMWVKVGGDHGQGSMKLSLD</sequence>
<gene>
    <name evidence="2" type="ORF">ElyMa_004544400</name>
</gene>
<reference evidence="2 3" key="1">
    <citation type="journal article" date="2021" name="Elife">
        <title>Chloroplast acquisition without the gene transfer in kleptoplastic sea slugs, Plakobranchus ocellatus.</title>
        <authorList>
            <person name="Maeda T."/>
            <person name="Takahashi S."/>
            <person name="Yoshida T."/>
            <person name="Shimamura S."/>
            <person name="Takaki Y."/>
            <person name="Nagai Y."/>
            <person name="Toyoda A."/>
            <person name="Suzuki Y."/>
            <person name="Arimoto A."/>
            <person name="Ishii H."/>
            <person name="Satoh N."/>
            <person name="Nishiyama T."/>
            <person name="Hasebe M."/>
            <person name="Maruyama T."/>
            <person name="Minagawa J."/>
            <person name="Obokata J."/>
            <person name="Shigenobu S."/>
        </authorList>
    </citation>
    <scope>NUCLEOTIDE SEQUENCE [LARGE SCALE GENOMIC DNA]</scope>
</reference>
<evidence type="ECO:0000313" key="2">
    <source>
        <dbReference type="EMBL" id="GFS00066.1"/>
    </source>
</evidence>
<keyword evidence="3" id="KW-1185">Reference proteome</keyword>
<dbReference type="AlphaFoldDB" id="A0AAV4HU62"/>
<comment type="caution">
    <text evidence="2">The sequence shown here is derived from an EMBL/GenBank/DDBJ whole genome shotgun (WGS) entry which is preliminary data.</text>
</comment>
<evidence type="ECO:0000313" key="3">
    <source>
        <dbReference type="Proteomes" id="UP000762676"/>
    </source>
</evidence>